<dbReference type="GO" id="GO:0005737">
    <property type="term" value="C:cytoplasm"/>
    <property type="evidence" value="ECO:0007669"/>
    <property type="project" value="TreeGrafter"/>
</dbReference>
<dbReference type="Gene3D" id="3.30.930.10">
    <property type="entry name" value="Bira Bifunctional Protein, Domain 2"/>
    <property type="match status" value="1"/>
</dbReference>
<dbReference type="AlphaFoldDB" id="A0A9D2D0S1"/>
<dbReference type="Gene3D" id="1.10.10.10">
    <property type="entry name" value="Winged helix-like DNA-binding domain superfamily/Winged helix DNA-binding domain"/>
    <property type="match status" value="1"/>
</dbReference>
<dbReference type="PROSITE" id="PS51733">
    <property type="entry name" value="BPL_LPL_CATALYTIC"/>
    <property type="match status" value="1"/>
</dbReference>
<dbReference type="Pfam" id="PF08279">
    <property type="entry name" value="HTH_11"/>
    <property type="match status" value="1"/>
</dbReference>
<evidence type="ECO:0000259" key="2">
    <source>
        <dbReference type="PROSITE" id="PS51733"/>
    </source>
</evidence>
<evidence type="ECO:0000313" key="4">
    <source>
        <dbReference type="Proteomes" id="UP000824024"/>
    </source>
</evidence>
<evidence type="ECO:0000313" key="3">
    <source>
        <dbReference type="EMBL" id="HIZ06420.1"/>
    </source>
</evidence>
<name>A0A9D2D0S1_9FIRM</name>
<dbReference type="GO" id="GO:0009249">
    <property type="term" value="P:protein lipoylation"/>
    <property type="evidence" value="ECO:0007669"/>
    <property type="project" value="UniProtKB-ARBA"/>
</dbReference>
<dbReference type="Pfam" id="PF03099">
    <property type="entry name" value="BPL_LplA_LipB"/>
    <property type="match status" value="1"/>
</dbReference>
<feature type="domain" description="BPL/LPL catalytic" evidence="2">
    <location>
        <begin position="69"/>
        <end position="262"/>
    </location>
</feature>
<keyword evidence="1 3" id="KW-0436">Ligase</keyword>
<feature type="non-terminal residue" evidence="3">
    <location>
        <position position="304"/>
    </location>
</feature>
<dbReference type="InterPro" id="IPR004143">
    <property type="entry name" value="BPL_LPL_catalytic"/>
</dbReference>
<accession>A0A9D2D0S1</accession>
<reference evidence="3" key="2">
    <citation type="submission" date="2021-04" db="EMBL/GenBank/DDBJ databases">
        <authorList>
            <person name="Gilroy R."/>
        </authorList>
    </citation>
    <scope>NUCLEOTIDE SEQUENCE</scope>
    <source>
        <strain evidence="3">CHK192-9172</strain>
    </source>
</reference>
<dbReference type="Proteomes" id="UP000824024">
    <property type="component" value="Unassembled WGS sequence"/>
</dbReference>
<dbReference type="SUPFAM" id="SSF46785">
    <property type="entry name" value="Winged helix' DNA-binding domain"/>
    <property type="match status" value="1"/>
</dbReference>
<dbReference type="InterPro" id="IPR036390">
    <property type="entry name" value="WH_DNA-bd_sf"/>
</dbReference>
<dbReference type="InterPro" id="IPR004408">
    <property type="entry name" value="Biotin_CoA_COase_ligase"/>
</dbReference>
<dbReference type="InterPro" id="IPR036388">
    <property type="entry name" value="WH-like_DNA-bd_sf"/>
</dbReference>
<dbReference type="InterPro" id="IPR045864">
    <property type="entry name" value="aa-tRNA-synth_II/BPL/LPL"/>
</dbReference>
<reference evidence="3" key="1">
    <citation type="journal article" date="2021" name="PeerJ">
        <title>Extensive microbial diversity within the chicken gut microbiome revealed by metagenomics and culture.</title>
        <authorList>
            <person name="Gilroy R."/>
            <person name="Ravi A."/>
            <person name="Getino M."/>
            <person name="Pursley I."/>
            <person name="Horton D.L."/>
            <person name="Alikhan N.F."/>
            <person name="Baker D."/>
            <person name="Gharbi K."/>
            <person name="Hall N."/>
            <person name="Watson M."/>
            <person name="Adriaenssens E.M."/>
            <person name="Foster-Nyarko E."/>
            <person name="Jarju S."/>
            <person name="Secka A."/>
            <person name="Antonio M."/>
            <person name="Oren A."/>
            <person name="Chaudhuri R.R."/>
            <person name="La Ragione R."/>
            <person name="Hildebrand F."/>
            <person name="Pallen M.J."/>
        </authorList>
    </citation>
    <scope>NUCLEOTIDE SEQUENCE</scope>
    <source>
        <strain evidence="3">CHK192-9172</strain>
    </source>
</reference>
<comment type="caution">
    <text evidence="3">The sequence shown here is derived from an EMBL/GenBank/DDBJ whole genome shotgun (WGS) entry which is preliminary data.</text>
</comment>
<dbReference type="HAMAP" id="MF_00978">
    <property type="entry name" value="Bifunct_BirA"/>
    <property type="match status" value="1"/>
</dbReference>
<dbReference type="CDD" id="cd16442">
    <property type="entry name" value="BPL"/>
    <property type="match status" value="1"/>
</dbReference>
<dbReference type="SUPFAM" id="SSF55681">
    <property type="entry name" value="Class II aaRS and biotin synthetases"/>
    <property type="match status" value="1"/>
</dbReference>
<dbReference type="GO" id="GO:0006355">
    <property type="term" value="P:regulation of DNA-templated transcription"/>
    <property type="evidence" value="ECO:0007669"/>
    <property type="project" value="InterPro"/>
</dbReference>
<organism evidence="3 4">
    <name type="scientific">Candidatus Eubacterium avistercoris</name>
    <dbReference type="NCBI Taxonomy" id="2838567"/>
    <lineage>
        <taxon>Bacteria</taxon>
        <taxon>Bacillati</taxon>
        <taxon>Bacillota</taxon>
        <taxon>Clostridia</taxon>
        <taxon>Eubacteriales</taxon>
        <taxon>Eubacteriaceae</taxon>
        <taxon>Eubacterium</taxon>
    </lineage>
</organism>
<dbReference type="GO" id="GO:0004077">
    <property type="term" value="F:biotin--[biotin carboxyl-carrier protein] ligase activity"/>
    <property type="evidence" value="ECO:0007669"/>
    <property type="project" value="UniProtKB-EC"/>
</dbReference>
<dbReference type="PANTHER" id="PTHR12835:SF5">
    <property type="entry name" value="BIOTIN--PROTEIN LIGASE"/>
    <property type="match status" value="1"/>
</dbReference>
<proteinExistence type="inferred from homology"/>
<dbReference type="EMBL" id="DXCH01000016">
    <property type="protein sequence ID" value="HIZ06420.1"/>
    <property type="molecule type" value="Genomic_DNA"/>
</dbReference>
<dbReference type="EC" id="6.3.4.15" evidence="3"/>
<dbReference type="GO" id="GO:0016740">
    <property type="term" value="F:transferase activity"/>
    <property type="evidence" value="ECO:0007669"/>
    <property type="project" value="UniProtKB-ARBA"/>
</dbReference>
<dbReference type="InterPro" id="IPR013196">
    <property type="entry name" value="HTH_11"/>
</dbReference>
<gene>
    <name evidence="3" type="ORF">IAA08_00620</name>
</gene>
<dbReference type="NCBIfam" id="TIGR00121">
    <property type="entry name" value="birA_ligase"/>
    <property type="match status" value="1"/>
</dbReference>
<dbReference type="InterPro" id="IPR030855">
    <property type="entry name" value="Bifunct_BirA"/>
</dbReference>
<dbReference type="PANTHER" id="PTHR12835">
    <property type="entry name" value="BIOTIN PROTEIN LIGASE"/>
    <property type="match status" value="1"/>
</dbReference>
<evidence type="ECO:0000256" key="1">
    <source>
        <dbReference type="ARBA" id="ARBA00022598"/>
    </source>
</evidence>
<sequence length="304" mass="33156">MTTKEKLLGLFEENKGKYLSGETIAGMLSVSRTAVWKAVKSLQTEGYQIDGVRNRGYRLAEDTDILSLAGIGKYLKPICGNLRIHMTRKTGSTNEEVRIKASEGEPEGYVLIAECQTNGKGRVGRTFFSPAETGIYMSLLLRPGRYSLPQASGLTTMAAAACCEAIENVSDENAAIKWVNDIYVRGKKVSGILTEASLGLEEGCLDYAVLGIGINVYPPAKGFPPELKDTAGFVFETAAQNGKNRLAAGFLNAFMTYYQSEDPASYVESYRAKSFVLGKEIRVIQGKSERKAVALDIDKDCRLI</sequence>
<protein>
    <submittedName>
        <fullName evidence="3">Biotin--[acetyl-CoA-carboxylase] ligase</fullName>
        <ecNumber evidence="3">6.3.4.15</ecNumber>
    </submittedName>
</protein>